<feature type="transmembrane region" description="Helical" evidence="1">
    <location>
        <begin position="522"/>
        <end position="544"/>
    </location>
</feature>
<keyword evidence="3" id="KW-1185">Reference proteome</keyword>
<keyword evidence="1" id="KW-0812">Transmembrane</keyword>
<keyword evidence="1" id="KW-0472">Membrane</keyword>
<dbReference type="InterPro" id="IPR012435">
    <property type="entry name" value="TMEM144"/>
</dbReference>
<dbReference type="OrthoDB" id="110174at2759"/>
<accession>A0A0N4WMB0</accession>
<feature type="transmembrane region" description="Helical" evidence="1">
    <location>
        <begin position="884"/>
        <end position="905"/>
    </location>
</feature>
<protein>
    <submittedName>
        <fullName evidence="4">Transmembrane protein</fullName>
    </submittedName>
</protein>
<feature type="transmembrane region" description="Helical" evidence="1">
    <location>
        <begin position="811"/>
        <end position="833"/>
    </location>
</feature>
<feature type="transmembrane region" description="Helical" evidence="1">
    <location>
        <begin position="160"/>
        <end position="184"/>
    </location>
</feature>
<dbReference type="Proteomes" id="UP000268014">
    <property type="component" value="Unassembled WGS sequence"/>
</dbReference>
<evidence type="ECO:0000313" key="3">
    <source>
        <dbReference type="Proteomes" id="UP000268014"/>
    </source>
</evidence>
<evidence type="ECO:0000313" key="4">
    <source>
        <dbReference type="WBParaSite" id="HPLM_0001233701-mRNA-1"/>
    </source>
</evidence>
<proteinExistence type="predicted"/>
<dbReference type="InterPro" id="IPR026620">
    <property type="entry name" value="TMEM177"/>
</dbReference>
<reference evidence="2 3" key="2">
    <citation type="submission" date="2018-11" db="EMBL/GenBank/DDBJ databases">
        <authorList>
            <consortium name="Pathogen Informatics"/>
        </authorList>
    </citation>
    <scope>NUCLEOTIDE SEQUENCE [LARGE SCALE GENOMIC DNA]</scope>
    <source>
        <strain evidence="2 3">MHpl1</strain>
    </source>
</reference>
<feature type="transmembrane region" description="Helical" evidence="1">
    <location>
        <begin position="657"/>
        <end position="676"/>
    </location>
</feature>
<dbReference type="Pfam" id="PF07857">
    <property type="entry name" value="TMEM144"/>
    <property type="match status" value="1"/>
</dbReference>
<dbReference type="PANTHER" id="PTHR21824">
    <property type="entry name" value="TRANSMEMBRANE PROTEIN 177"/>
    <property type="match status" value="1"/>
</dbReference>
<dbReference type="PANTHER" id="PTHR21824:SF4">
    <property type="entry name" value="TRANSMEMBRANE PROTEIN 177"/>
    <property type="match status" value="1"/>
</dbReference>
<dbReference type="OMA" id="WFANREW"/>
<evidence type="ECO:0000256" key="1">
    <source>
        <dbReference type="SAM" id="Phobius"/>
    </source>
</evidence>
<name>A0A0N4WMB0_HAEPC</name>
<feature type="transmembrane region" description="Helical" evidence="1">
    <location>
        <begin position="713"/>
        <end position="732"/>
    </location>
</feature>
<dbReference type="EMBL" id="UZAF01017831">
    <property type="protein sequence ID" value="VDO45370.1"/>
    <property type="molecule type" value="Genomic_DNA"/>
</dbReference>
<feature type="transmembrane region" description="Helical" evidence="1">
    <location>
        <begin position="945"/>
        <end position="963"/>
    </location>
</feature>
<feature type="transmembrane region" description="Helical" evidence="1">
    <location>
        <begin position="853"/>
        <end position="872"/>
    </location>
</feature>
<feature type="transmembrane region" description="Helical" evidence="1">
    <location>
        <begin position="190"/>
        <end position="213"/>
    </location>
</feature>
<reference evidence="4" key="1">
    <citation type="submission" date="2017-02" db="UniProtKB">
        <authorList>
            <consortium name="WormBaseParasite"/>
        </authorList>
    </citation>
    <scope>IDENTIFICATION</scope>
</reference>
<dbReference type="GO" id="GO:0016020">
    <property type="term" value="C:membrane"/>
    <property type="evidence" value="ECO:0007669"/>
    <property type="project" value="TreeGrafter"/>
</dbReference>
<feature type="transmembrane region" description="Helical" evidence="1">
    <location>
        <begin position="744"/>
        <end position="761"/>
    </location>
</feature>
<feature type="transmembrane region" description="Helical" evidence="1">
    <location>
        <begin position="626"/>
        <end position="645"/>
    </location>
</feature>
<sequence>MSRRFDWWIRQAYLAIIPSYPIGYLVVHGFRGDQIWSKLYVERSAFPPSEYLKELVESEMDKLDRIKNPKLRLSLTDSCEPRVYGGFFLQSGAELQFPMRMSLDDVEQARRLASNIELDLGLARHRRKIEVNTKIGEELTSRMMLSDAAKMFLVQRQLQLANSFALFNAPYIAWFGIFGAGYGISVGLSSFVGVATGTLAGVVFSAVAFRQFFKSYTAYKVRWADEKTVEIGEEYLQGACDYFRSTMKFNRLLRVLLGEEGEQNITRNGDVRFSVRVLGSPTSWFIFISIFVDSEQPYGVCDYLVQCCPTGLKWNEQATAFLQTKVGRRLRIGLLGGTIIAYPLTSLLVNGPLVNFTFPRRYSVEDLPPRLKEIAQEEYQRFLESESRVAKDAVVTHHLGKSLSDCETEAAGSLGVRTGLHLAIPCHARFESVDEALEYLRRHHTHYIDALGVKVPIEWDTSSGRELANAFVLSDNALRFIFLRDLHAHDGYASLAQRSISWATWTSFTSIFTYWLHNKAKICGGTATSFAVIYVLFVSAAWFANKHWYYLYRYLTDIHADSVAARSSFCHCEGGKEFYWKQLKRNRLLRDLSADLRPKVTPSGDVRGIATSILVRYDHLKEMGSTILGLGACALSSLFFGTAYVPIKRFDASNGIFVQWVMSAGILCVGMVVNAFEEFPKFQPFAMVGGALWALGNFTAVPIMNVLGLGMGMLIWGTTNCVCGWSVGRFGLFGVKAFVPAMPLLNYLGLVMVIIGGFFFSQLRPTVSNPTAEEIVIVEESSRSVRGDTDEDSPLLATTVLVGLDRRTKRLIAVIVALMAGIFYGVTFVPVIYMQDHPEQFPDASKSGLAYVFSYFCGIFITATFLLVLYIAYSGNNPVVNNKITGPSLLAGCMWAIAQTSWFFANDNLSQSITFPITSMLPGVCAALWSVFYFKEITGHRNLRILTIAVCTTVTGAVLVGLSK</sequence>
<feature type="transmembrane region" description="Helical" evidence="1">
    <location>
        <begin position="682"/>
        <end position="701"/>
    </location>
</feature>
<dbReference type="STRING" id="6290.A0A0N4WMB0"/>
<gene>
    <name evidence="2" type="ORF">HPLM_LOCUS12329</name>
</gene>
<dbReference type="AlphaFoldDB" id="A0A0N4WMB0"/>
<keyword evidence="1" id="KW-1133">Transmembrane helix</keyword>
<dbReference type="WBParaSite" id="HPLM_0001233701-mRNA-1">
    <property type="protein sequence ID" value="HPLM_0001233701-mRNA-1"/>
    <property type="gene ID" value="HPLM_0001233701"/>
</dbReference>
<feature type="transmembrane region" description="Helical" evidence="1">
    <location>
        <begin position="911"/>
        <end position="933"/>
    </location>
</feature>
<evidence type="ECO:0000313" key="2">
    <source>
        <dbReference type="EMBL" id="VDO45370.1"/>
    </source>
</evidence>
<organism evidence="4">
    <name type="scientific">Haemonchus placei</name>
    <name type="common">Barber's pole worm</name>
    <dbReference type="NCBI Taxonomy" id="6290"/>
    <lineage>
        <taxon>Eukaryota</taxon>
        <taxon>Metazoa</taxon>
        <taxon>Ecdysozoa</taxon>
        <taxon>Nematoda</taxon>
        <taxon>Chromadorea</taxon>
        <taxon>Rhabditida</taxon>
        <taxon>Rhabditina</taxon>
        <taxon>Rhabditomorpha</taxon>
        <taxon>Strongyloidea</taxon>
        <taxon>Trichostrongylidae</taxon>
        <taxon>Haemonchus</taxon>
    </lineage>
</organism>